<name>A0A0A9BSI8_ARUDO</name>
<evidence type="ECO:0000313" key="1">
    <source>
        <dbReference type="EMBL" id="JAD62247.1"/>
    </source>
</evidence>
<dbReference type="EMBL" id="GBRH01235648">
    <property type="protein sequence ID" value="JAD62247.1"/>
    <property type="molecule type" value="Transcribed_RNA"/>
</dbReference>
<sequence length="33" mass="3502">MALHPAAAVQIEGNGDVNSILKGIRELGRIRTT</sequence>
<protein>
    <submittedName>
        <fullName evidence="1">Uncharacterized protein</fullName>
    </submittedName>
</protein>
<dbReference type="AlphaFoldDB" id="A0A0A9BSI8"/>
<proteinExistence type="predicted"/>
<reference evidence="1" key="2">
    <citation type="journal article" date="2015" name="Data Brief">
        <title>Shoot transcriptome of the giant reed, Arundo donax.</title>
        <authorList>
            <person name="Barrero R.A."/>
            <person name="Guerrero F.D."/>
            <person name="Moolhuijzen P."/>
            <person name="Goolsby J.A."/>
            <person name="Tidwell J."/>
            <person name="Bellgard S.E."/>
            <person name="Bellgard M.I."/>
        </authorList>
    </citation>
    <scope>NUCLEOTIDE SEQUENCE</scope>
    <source>
        <tissue evidence="1">Shoot tissue taken approximately 20 cm above the soil surface</tissue>
    </source>
</reference>
<reference evidence="1" key="1">
    <citation type="submission" date="2014-09" db="EMBL/GenBank/DDBJ databases">
        <authorList>
            <person name="Magalhaes I.L.F."/>
            <person name="Oliveira U."/>
            <person name="Santos F.R."/>
            <person name="Vidigal T.H.D.A."/>
            <person name="Brescovit A.D."/>
            <person name="Santos A.J."/>
        </authorList>
    </citation>
    <scope>NUCLEOTIDE SEQUENCE</scope>
    <source>
        <tissue evidence="1">Shoot tissue taken approximately 20 cm above the soil surface</tissue>
    </source>
</reference>
<organism evidence="1">
    <name type="scientific">Arundo donax</name>
    <name type="common">Giant reed</name>
    <name type="synonym">Donax arundinaceus</name>
    <dbReference type="NCBI Taxonomy" id="35708"/>
    <lineage>
        <taxon>Eukaryota</taxon>
        <taxon>Viridiplantae</taxon>
        <taxon>Streptophyta</taxon>
        <taxon>Embryophyta</taxon>
        <taxon>Tracheophyta</taxon>
        <taxon>Spermatophyta</taxon>
        <taxon>Magnoliopsida</taxon>
        <taxon>Liliopsida</taxon>
        <taxon>Poales</taxon>
        <taxon>Poaceae</taxon>
        <taxon>PACMAD clade</taxon>
        <taxon>Arundinoideae</taxon>
        <taxon>Arundineae</taxon>
        <taxon>Arundo</taxon>
    </lineage>
</organism>
<accession>A0A0A9BSI8</accession>